<evidence type="ECO:0000313" key="2">
    <source>
        <dbReference type="EMBL" id="KAK5623380.1"/>
    </source>
</evidence>
<feature type="compositionally biased region" description="Basic and acidic residues" evidence="1">
    <location>
        <begin position="54"/>
        <end position="65"/>
    </location>
</feature>
<comment type="caution">
    <text evidence="2">The sequence shown here is derived from an EMBL/GenBank/DDBJ whole genome shotgun (WGS) entry which is preliminary data.</text>
</comment>
<keyword evidence="3" id="KW-1185">Reference proteome</keyword>
<sequence>MSITARTKCTHDTGMGKKRATNETFLDLQWCLQKKQKQANRLLRAAATEKELISVKEEDTPERTGGRSWRRGRSS</sequence>
<dbReference type="AlphaFoldDB" id="A0AAV9SR65"/>
<reference evidence="2 3" key="1">
    <citation type="submission" date="2021-06" db="EMBL/GenBank/DDBJ databases">
        <authorList>
            <person name="Palmer J.M."/>
        </authorList>
    </citation>
    <scope>NUCLEOTIDE SEQUENCE [LARGE SCALE GENOMIC DNA]</scope>
    <source>
        <strain evidence="2 3">MEX-2019</strain>
        <tissue evidence="2">Muscle</tissue>
    </source>
</reference>
<dbReference type="Proteomes" id="UP001311232">
    <property type="component" value="Unassembled WGS sequence"/>
</dbReference>
<dbReference type="EMBL" id="JAHHUM010000033">
    <property type="protein sequence ID" value="KAK5623380.1"/>
    <property type="molecule type" value="Genomic_DNA"/>
</dbReference>
<proteinExistence type="predicted"/>
<name>A0AAV9SR65_9TELE</name>
<organism evidence="2 3">
    <name type="scientific">Crenichthys baileyi</name>
    <name type="common">White River springfish</name>
    <dbReference type="NCBI Taxonomy" id="28760"/>
    <lineage>
        <taxon>Eukaryota</taxon>
        <taxon>Metazoa</taxon>
        <taxon>Chordata</taxon>
        <taxon>Craniata</taxon>
        <taxon>Vertebrata</taxon>
        <taxon>Euteleostomi</taxon>
        <taxon>Actinopterygii</taxon>
        <taxon>Neopterygii</taxon>
        <taxon>Teleostei</taxon>
        <taxon>Neoteleostei</taxon>
        <taxon>Acanthomorphata</taxon>
        <taxon>Ovalentaria</taxon>
        <taxon>Atherinomorphae</taxon>
        <taxon>Cyprinodontiformes</taxon>
        <taxon>Goodeidae</taxon>
        <taxon>Crenichthys</taxon>
    </lineage>
</organism>
<evidence type="ECO:0000313" key="3">
    <source>
        <dbReference type="Proteomes" id="UP001311232"/>
    </source>
</evidence>
<accession>A0AAV9SR65</accession>
<evidence type="ECO:0000256" key="1">
    <source>
        <dbReference type="SAM" id="MobiDB-lite"/>
    </source>
</evidence>
<gene>
    <name evidence="2" type="ORF">CRENBAI_015398</name>
</gene>
<feature type="region of interest" description="Disordered" evidence="1">
    <location>
        <begin position="54"/>
        <end position="75"/>
    </location>
</feature>
<protein>
    <submittedName>
        <fullName evidence="2">Uncharacterized protein</fullName>
    </submittedName>
</protein>